<feature type="transmembrane region" description="Helical" evidence="2">
    <location>
        <begin position="205"/>
        <end position="226"/>
    </location>
</feature>
<feature type="compositionally biased region" description="Basic and acidic residues" evidence="1">
    <location>
        <begin position="301"/>
        <end position="312"/>
    </location>
</feature>
<feature type="compositionally biased region" description="Low complexity" evidence="1">
    <location>
        <begin position="285"/>
        <end position="300"/>
    </location>
</feature>
<keyword evidence="5" id="KW-1185">Reference proteome</keyword>
<feature type="region of interest" description="Disordered" evidence="1">
    <location>
        <begin position="272"/>
        <end position="580"/>
    </location>
</feature>
<evidence type="ECO:0000313" key="4">
    <source>
        <dbReference type="EMBL" id="MCP2333521.1"/>
    </source>
</evidence>
<dbReference type="EMBL" id="AUBJ02000001">
    <property type="protein sequence ID" value="MCP2333521.1"/>
    <property type="molecule type" value="Genomic_DNA"/>
</dbReference>
<dbReference type="Pfam" id="PF19877">
    <property type="entry name" value="DUF6350"/>
    <property type="match status" value="1"/>
</dbReference>
<comment type="caution">
    <text evidence="4">The sequence shown here is derived from an EMBL/GenBank/DDBJ whole genome shotgun (WGS) entry which is preliminary data.</text>
</comment>
<evidence type="ECO:0000313" key="5">
    <source>
        <dbReference type="Proteomes" id="UP000791080"/>
    </source>
</evidence>
<keyword evidence="2" id="KW-0812">Transmembrane</keyword>
<dbReference type="InterPro" id="IPR045931">
    <property type="entry name" value="DUF6350"/>
</dbReference>
<protein>
    <recommendedName>
        <fullName evidence="6">Integral membrane protein</fullName>
    </recommendedName>
</protein>
<proteinExistence type="predicted"/>
<name>A0ABT1JPB4_ACTCY</name>
<gene>
    <name evidence="4" type="ORF">G443_003791</name>
</gene>
<organism evidence="4 5">
    <name type="scientific">Actinoalloteichus caeruleus DSM 43889</name>
    <dbReference type="NCBI Taxonomy" id="1120930"/>
    <lineage>
        <taxon>Bacteria</taxon>
        <taxon>Bacillati</taxon>
        <taxon>Actinomycetota</taxon>
        <taxon>Actinomycetes</taxon>
        <taxon>Pseudonocardiales</taxon>
        <taxon>Pseudonocardiaceae</taxon>
        <taxon>Actinoalloteichus</taxon>
        <taxon>Actinoalloteichus cyanogriseus</taxon>
    </lineage>
</organism>
<feature type="transmembrane region" description="Helical" evidence="2">
    <location>
        <begin position="105"/>
        <end position="126"/>
    </location>
</feature>
<keyword evidence="3" id="KW-0732">Signal</keyword>
<feature type="compositionally biased region" description="Acidic residues" evidence="1">
    <location>
        <begin position="313"/>
        <end position="331"/>
    </location>
</feature>
<feature type="transmembrane region" description="Helical" evidence="2">
    <location>
        <begin position="75"/>
        <end position="99"/>
    </location>
</feature>
<dbReference type="Proteomes" id="UP000791080">
    <property type="component" value="Unassembled WGS sequence"/>
</dbReference>
<feature type="compositionally biased region" description="Basic and acidic residues" evidence="1">
    <location>
        <begin position="567"/>
        <end position="580"/>
    </location>
</feature>
<accession>A0ABT1JPB4</accession>
<evidence type="ECO:0000256" key="2">
    <source>
        <dbReference type="SAM" id="Phobius"/>
    </source>
</evidence>
<evidence type="ECO:0000256" key="1">
    <source>
        <dbReference type="SAM" id="MobiDB-lite"/>
    </source>
</evidence>
<feature type="signal peptide" evidence="3">
    <location>
        <begin position="1"/>
        <end position="18"/>
    </location>
</feature>
<evidence type="ECO:0000256" key="3">
    <source>
        <dbReference type="SAM" id="SignalP"/>
    </source>
</evidence>
<reference evidence="4 5" key="1">
    <citation type="submission" date="2013-07" db="EMBL/GenBank/DDBJ databases">
        <authorList>
            <consortium name="DOE Joint Genome Institute"/>
            <person name="Reeve W."/>
            <person name="Huntemann M."/>
            <person name="Han J."/>
            <person name="Chen A."/>
            <person name="Kyrpides N."/>
            <person name="Mavromatis K."/>
            <person name="Markowitz V."/>
            <person name="Palaniappan K."/>
            <person name="Ivanova N."/>
            <person name="Schaumberg A."/>
            <person name="Pati A."/>
            <person name="Liolios K."/>
            <person name="Nordberg H.P."/>
            <person name="Cantor M.N."/>
            <person name="Hua S.X."/>
            <person name="Woyke T."/>
        </authorList>
    </citation>
    <scope>NUCLEOTIDE SEQUENCE [LARGE SCALE GENOMIC DNA]</scope>
    <source>
        <strain evidence="4 5">DSM 43889</strain>
    </source>
</reference>
<sequence length="580" mass="58203">MWWIVGSTALAHSTVALALSLAPGSGPVVVSVLTATLHPGLLAGAGALVGTALVDGWHRRLFTEAEAHVTLGFRGAALALSAVAAGAAAVLVVALGFAAGRAAELFTTEGGAGAALGLLLLSLAYLPNMLLAVAAFCTGVPVSLGQLELSLFWLESASVPDVPLLAAVPGTGPHLAWAPVVLGPLAGGLLVGWRCRGDAANPVARLRPVAVSAAVAATGAFAAALLAGGQLADGPFGAMRVPAGEFASAVFCWVAVPGALLAWFLGPRRPASTAAGAADHSVTDPSASVTGPAGGAPTPGEGHDGHPGRDADDPTPPDDVEVADASDDEADGASPDERREEREDQADGPGPAATVEDQVAGHEGVHGGTVAAADGTGGEWPGDAQATQDVRDPASSAVPGPRWSGDAGRAPEAPVVDTSSSGSPSRADRVPGGAVPEPGDGTPAPEIGRAAVDGAGRARGDVGRRSGRARAAFPRRSSEDDPRHPGRRKPPRRGTRRGARPARSPRGRRPRRPPRLGRLADERGVLVLGGGRGRGTRTPAPVPAESEDDVPRIPPPGPAGDGATNRPGEREPVWPRGDEE</sequence>
<keyword evidence="2" id="KW-0472">Membrane</keyword>
<evidence type="ECO:0008006" key="6">
    <source>
        <dbReference type="Google" id="ProtNLM"/>
    </source>
</evidence>
<reference evidence="4 5" key="2">
    <citation type="submission" date="2022-06" db="EMBL/GenBank/DDBJ databases">
        <title>Genomic Encyclopedia of Type Strains, Phase I: the one thousand microbial genomes (KMG-I) project.</title>
        <authorList>
            <person name="Kyrpides N."/>
        </authorList>
    </citation>
    <scope>NUCLEOTIDE SEQUENCE [LARGE SCALE GENOMIC DNA]</scope>
    <source>
        <strain evidence="4 5">DSM 43889</strain>
    </source>
</reference>
<feature type="chain" id="PRO_5045248535" description="Integral membrane protein" evidence="3">
    <location>
        <begin position="19"/>
        <end position="580"/>
    </location>
</feature>
<keyword evidence="2" id="KW-1133">Transmembrane helix</keyword>
<feature type="transmembrane region" description="Helical" evidence="2">
    <location>
        <begin position="246"/>
        <end position="265"/>
    </location>
</feature>
<feature type="transmembrane region" description="Helical" evidence="2">
    <location>
        <begin position="174"/>
        <end position="193"/>
    </location>
</feature>
<feature type="transmembrane region" description="Helical" evidence="2">
    <location>
        <begin position="28"/>
        <end position="54"/>
    </location>
</feature>
<feature type="compositionally biased region" description="Basic residues" evidence="1">
    <location>
        <begin position="485"/>
        <end position="515"/>
    </location>
</feature>